<name>A0A498JR11_MALDO</name>
<feature type="compositionally biased region" description="Basic and acidic residues" evidence="1">
    <location>
        <begin position="1"/>
        <end position="14"/>
    </location>
</feature>
<comment type="caution">
    <text evidence="2">The sequence shown here is derived from an EMBL/GenBank/DDBJ whole genome shotgun (WGS) entry which is preliminary data.</text>
</comment>
<dbReference type="EMBL" id="RDQH01000331">
    <property type="protein sequence ID" value="RXH98208.1"/>
    <property type="molecule type" value="Genomic_DNA"/>
</dbReference>
<evidence type="ECO:0000313" key="2">
    <source>
        <dbReference type="EMBL" id="RXH98208.1"/>
    </source>
</evidence>
<accession>A0A498JR11</accession>
<feature type="region of interest" description="Disordered" evidence="1">
    <location>
        <begin position="1"/>
        <end position="32"/>
    </location>
</feature>
<dbReference type="Proteomes" id="UP000290289">
    <property type="component" value="Chromosome 5"/>
</dbReference>
<evidence type="ECO:0000256" key="1">
    <source>
        <dbReference type="SAM" id="MobiDB-lite"/>
    </source>
</evidence>
<sequence length="142" mass="15773">MGVRFGERKEREEQGDGLESANGGKDLQGLQCSENRRHAKPEVLASNNSNSESCDSGLLQDRFTDLCKMVFVIGRELLQASCKSVQRNQDLLISNASAIGNGTANEKTESIVICVLTVKMYFRLFLRSGRITPPNWTSYINI</sequence>
<organism evidence="2 3">
    <name type="scientific">Malus domestica</name>
    <name type="common">Apple</name>
    <name type="synonym">Pyrus malus</name>
    <dbReference type="NCBI Taxonomy" id="3750"/>
    <lineage>
        <taxon>Eukaryota</taxon>
        <taxon>Viridiplantae</taxon>
        <taxon>Streptophyta</taxon>
        <taxon>Embryophyta</taxon>
        <taxon>Tracheophyta</taxon>
        <taxon>Spermatophyta</taxon>
        <taxon>Magnoliopsida</taxon>
        <taxon>eudicotyledons</taxon>
        <taxon>Gunneridae</taxon>
        <taxon>Pentapetalae</taxon>
        <taxon>rosids</taxon>
        <taxon>fabids</taxon>
        <taxon>Rosales</taxon>
        <taxon>Rosaceae</taxon>
        <taxon>Amygdaloideae</taxon>
        <taxon>Maleae</taxon>
        <taxon>Malus</taxon>
    </lineage>
</organism>
<gene>
    <name evidence="2" type="ORF">DVH24_010533</name>
</gene>
<keyword evidence="3" id="KW-1185">Reference proteome</keyword>
<reference evidence="2 3" key="1">
    <citation type="submission" date="2018-10" db="EMBL/GenBank/DDBJ databases">
        <title>A high-quality apple genome assembly.</title>
        <authorList>
            <person name="Hu J."/>
        </authorList>
    </citation>
    <scope>NUCLEOTIDE SEQUENCE [LARGE SCALE GENOMIC DNA]</scope>
    <source>
        <strain evidence="3">cv. HFTH1</strain>
        <tissue evidence="2">Young leaf</tissue>
    </source>
</reference>
<protein>
    <submittedName>
        <fullName evidence="2">Uncharacterized protein</fullName>
    </submittedName>
</protein>
<dbReference type="AlphaFoldDB" id="A0A498JR11"/>
<proteinExistence type="predicted"/>
<evidence type="ECO:0000313" key="3">
    <source>
        <dbReference type="Proteomes" id="UP000290289"/>
    </source>
</evidence>